<dbReference type="Proteomes" id="UP000814140">
    <property type="component" value="Unassembled WGS sequence"/>
</dbReference>
<evidence type="ECO:0000313" key="1">
    <source>
        <dbReference type="EMBL" id="KAI0060691.1"/>
    </source>
</evidence>
<name>A0ACB8SXW5_9AGAM</name>
<keyword evidence="2" id="KW-1185">Reference proteome</keyword>
<proteinExistence type="predicted"/>
<comment type="caution">
    <text evidence="1">The sequence shown here is derived from an EMBL/GenBank/DDBJ whole genome shotgun (WGS) entry which is preliminary data.</text>
</comment>
<reference evidence="1" key="2">
    <citation type="journal article" date="2022" name="New Phytol.">
        <title>Evolutionary transition to the ectomycorrhizal habit in the genomes of a hyperdiverse lineage of mushroom-forming fungi.</title>
        <authorList>
            <person name="Looney B."/>
            <person name="Miyauchi S."/>
            <person name="Morin E."/>
            <person name="Drula E."/>
            <person name="Courty P.E."/>
            <person name="Kohler A."/>
            <person name="Kuo A."/>
            <person name="LaButti K."/>
            <person name="Pangilinan J."/>
            <person name="Lipzen A."/>
            <person name="Riley R."/>
            <person name="Andreopoulos W."/>
            <person name="He G."/>
            <person name="Johnson J."/>
            <person name="Nolan M."/>
            <person name="Tritt A."/>
            <person name="Barry K.W."/>
            <person name="Grigoriev I.V."/>
            <person name="Nagy L.G."/>
            <person name="Hibbett D."/>
            <person name="Henrissat B."/>
            <person name="Matheny P.B."/>
            <person name="Labbe J."/>
            <person name="Martin F.M."/>
        </authorList>
    </citation>
    <scope>NUCLEOTIDE SEQUENCE</scope>
    <source>
        <strain evidence="1">HHB10654</strain>
    </source>
</reference>
<reference evidence="1" key="1">
    <citation type="submission" date="2021-03" db="EMBL/GenBank/DDBJ databases">
        <authorList>
            <consortium name="DOE Joint Genome Institute"/>
            <person name="Ahrendt S."/>
            <person name="Looney B.P."/>
            <person name="Miyauchi S."/>
            <person name="Morin E."/>
            <person name="Drula E."/>
            <person name="Courty P.E."/>
            <person name="Chicoki N."/>
            <person name="Fauchery L."/>
            <person name="Kohler A."/>
            <person name="Kuo A."/>
            <person name="Labutti K."/>
            <person name="Pangilinan J."/>
            <person name="Lipzen A."/>
            <person name="Riley R."/>
            <person name="Andreopoulos W."/>
            <person name="He G."/>
            <person name="Johnson J."/>
            <person name="Barry K.W."/>
            <person name="Grigoriev I.V."/>
            <person name="Nagy L."/>
            <person name="Hibbett D."/>
            <person name="Henrissat B."/>
            <person name="Matheny P.B."/>
            <person name="Labbe J."/>
            <person name="Martin F."/>
        </authorList>
    </citation>
    <scope>NUCLEOTIDE SEQUENCE</scope>
    <source>
        <strain evidence="1">HHB10654</strain>
    </source>
</reference>
<protein>
    <submittedName>
        <fullName evidence="1">Uncharacterized protein</fullName>
    </submittedName>
</protein>
<gene>
    <name evidence="1" type="ORF">BV25DRAFT_1827561</name>
</gene>
<dbReference type="EMBL" id="MU277217">
    <property type="protein sequence ID" value="KAI0060691.1"/>
    <property type="molecule type" value="Genomic_DNA"/>
</dbReference>
<organism evidence="1 2">
    <name type="scientific">Artomyces pyxidatus</name>
    <dbReference type="NCBI Taxonomy" id="48021"/>
    <lineage>
        <taxon>Eukaryota</taxon>
        <taxon>Fungi</taxon>
        <taxon>Dikarya</taxon>
        <taxon>Basidiomycota</taxon>
        <taxon>Agaricomycotina</taxon>
        <taxon>Agaricomycetes</taxon>
        <taxon>Russulales</taxon>
        <taxon>Auriscalpiaceae</taxon>
        <taxon>Artomyces</taxon>
    </lineage>
</organism>
<accession>A0ACB8SXW5</accession>
<sequence length="223" mass="24025">MPQFAASNTTQMPTNGLFVSTNRDDVTGTWCLDPLLPTQIRVSQREDKTQKRHGAHRVESSTLPSAVFDSRHGNLNATLAIVGTPQPARAGIVATTRHGHVKINLTSKAPGKSVDIDVYSRHGEIVVLLPRSFVGVLELRARRGNILTMSNLASVAQVVQSTDDKVVLRLGQGVQVPAGIPEDHGRFYTRSGNISVGFSGEDDSHALPPPSAARTMLKKMTGF</sequence>
<evidence type="ECO:0000313" key="2">
    <source>
        <dbReference type="Proteomes" id="UP000814140"/>
    </source>
</evidence>